<feature type="domain" description="PRISE-like Rossmann-fold" evidence="1">
    <location>
        <begin position="70"/>
        <end position="325"/>
    </location>
</feature>
<dbReference type="InterPro" id="IPR055222">
    <property type="entry name" value="PRISE-like_Rossmann-fold"/>
</dbReference>
<dbReference type="Pfam" id="PF22917">
    <property type="entry name" value="PRISE"/>
    <property type="match status" value="1"/>
</dbReference>
<name>A0A5A7P682_STRAF</name>
<dbReference type="GO" id="GO:0016627">
    <property type="term" value="F:oxidoreductase activity, acting on the CH-CH group of donors"/>
    <property type="evidence" value="ECO:0007669"/>
    <property type="project" value="UniProtKB-ARBA"/>
</dbReference>
<dbReference type="AlphaFoldDB" id="A0A5A7P682"/>
<keyword evidence="3" id="KW-1185">Reference proteome</keyword>
<dbReference type="Gene3D" id="3.40.50.720">
    <property type="entry name" value="NAD(P)-binding Rossmann-like Domain"/>
    <property type="match status" value="1"/>
</dbReference>
<proteinExistence type="predicted"/>
<evidence type="ECO:0000259" key="1">
    <source>
        <dbReference type="Pfam" id="PF22917"/>
    </source>
</evidence>
<gene>
    <name evidence="2" type="ORF">STAS_03831</name>
</gene>
<dbReference type="PANTHER" id="PTHR32487:SF12">
    <property type="entry name" value="3-OXO-DELTA(4,5)-STEROID 5-BETA-REDUCTASE"/>
    <property type="match status" value="1"/>
</dbReference>
<dbReference type="PANTHER" id="PTHR32487">
    <property type="entry name" value="3-OXO-DELTA(4,5)-STEROID 5-BETA-REDUCTASE"/>
    <property type="match status" value="1"/>
</dbReference>
<reference evidence="3" key="1">
    <citation type="journal article" date="2019" name="Curr. Biol.">
        <title>Genome Sequence of Striga asiatica Provides Insight into the Evolution of Plant Parasitism.</title>
        <authorList>
            <person name="Yoshida S."/>
            <person name="Kim S."/>
            <person name="Wafula E.K."/>
            <person name="Tanskanen J."/>
            <person name="Kim Y.M."/>
            <person name="Honaas L."/>
            <person name="Yang Z."/>
            <person name="Spallek T."/>
            <person name="Conn C.E."/>
            <person name="Ichihashi Y."/>
            <person name="Cheong K."/>
            <person name="Cui S."/>
            <person name="Der J.P."/>
            <person name="Gundlach H."/>
            <person name="Jiao Y."/>
            <person name="Hori C."/>
            <person name="Ishida J.K."/>
            <person name="Kasahara H."/>
            <person name="Kiba T."/>
            <person name="Kim M.S."/>
            <person name="Koo N."/>
            <person name="Laohavisit A."/>
            <person name="Lee Y.H."/>
            <person name="Lumba S."/>
            <person name="McCourt P."/>
            <person name="Mortimer J.C."/>
            <person name="Mutuku J.M."/>
            <person name="Nomura T."/>
            <person name="Sasaki-Sekimoto Y."/>
            <person name="Seto Y."/>
            <person name="Wang Y."/>
            <person name="Wakatake T."/>
            <person name="Sakakibara H."/>
            <person name="Demura T."/>
            <person name="Yamaguchi S."/>
            <person name="Yoneyama K."/>
            <person name="Manabe R.I."/>
            <person name="Nelson D.C."/>
            <person name="Schulman A.H."/>
            <person name="Timko M.P."/>
            <person name="dePamphilis C.W."/>
            <person name="Choi D."/>
            <person name="Shirasu K."/>
        </authorList>
    </citation>
    <scope>NUCLEOTIDE SEQUENCE [LARGE SCALE GENOMIC DNA]</scope>
    <source>
        <strain evidence="3">cv. UVA1</strain>
    </source>
</reference>
<dbReference type="CDD" id="cd08948">
    <property type="entry name" value="5beta-POR_like_SDR_a"/>
    <property type="match status" value="1"/>
</dbReference>
<organism evidence="2 3">
    <name type="scientific">Striga asiatica</name>
    <name type="common">Asiatic witchweed</name>
    <name type="synonym">Buchnera asiatica</name>
    <dbReference type="NCBI Taxonomy" id="4170"/>
    <lineage>
        <taxon>Eukaryota</taxon>
        <taxon>Viridiplantae</taxon>
        <taxon>Streptophyta</taxon>
        <taxon>Embryophyta</taxon>
        <taxon>Tracheophyta</taxon>
        <taxon>Spermatophyta</taxon>
        <taxon>Magnoliopsida</taxon>
        <taxon>eudicotyledons</taxon>
        <taxon>Gunneridae</taxon>
        <taxon>Pentapetalae</taxon>
        <taxon>asterids</taxon>
        <taxon>lamiids</taxon>
        <taxon>Lamiales</taxon>
        <taxon>Orobanchaceae</taxon>
        <taxon>Buchnereae</taxon>
        <taxon>Striga</taxon>
    </lineage>
</organism>
<dbReference type="OrthoDB" id="1731983at2759"/>
<sequence>MTCKSTKTAAIFGVTGLVGREVARTLLSSPDWKVYGIARRPDPTPCAAGRYHFIPCDLLNPSHTLHKLSPALKDVTHVFWVTWASHSPLDCLDHNRAMLANALDSILPSKRLRHVSLQTGTKHYVSIAAGPTGGEDEARRYSEESPRVVSTETSNFYYALEDLLRERLMGRNVGWSVHRPGLILGCSSRTLFNFIGSVCVYGAVCKYLNLPFVFRGTRKCWEEMHVDMSDARLVAEQHIWASTSEDPRVANQAFNVTNGEDYTWREIWGEIGARLGVVDMKGECEDEVFTESETFCEAMGDKGGVWKEIVEKEGLVEVEMGDLANWGFLDMLFRCPVKMLASREKGDGLGFKKRYRVLDSVFYWIDVMRAHKLIPAS</sequence>
<dbReference type="SUPFAM" id="SSF51735">
    <property type="entry name" value="NAD(P)-binding Rossmann-fold domains"/>
    <property type="match status" value="1"/>
</dbReference>
<dbReference type="EMBL" id="BKCP01002225">
    <property type="protein sequence ID" value="GER28074.1"/>
    <property type="molecule type" value="Genomic_DNA"/>
</dbReference>
<dbReference type="Proteomes" id="UP000325081">
    <property type="component" value="Unassembled WGS sequence"/>
</dbReference>
<dbReference type="GO" id="GO:0006629">
    <property type="term" value="P:lipid metabolic process"/>
    <property type="evidence" value="ECO:0007669"/>
    <property type="project" value="UniProtKB-ARBA"/>
</dbReference>
<dbReference type="InterPro" id="IPR036291">
    <property type="entry name" value="NAD(P)-bd_dom_sf"/>
</dbReference>
<evidence type="ECO:0000313" key="2">
    <source>
        <dbReference type="EMBL" id="GER28074.1"/>
    </source>
</evidence>
<comment type="caution">
    <text evidence="2">The sequence shown here is derived from an EMBL/GenBank/DDBJ whole genome shotgun (WGS) entry which is preliminary data.</text>
</comment>
<protein>
    <submittedName>
        <fullName evidence="2">NAD(P)-binding Rossmann-fold superfamily protein</fullName>
    </submittedName>
</protein>
<accession>A0A5A7P682</accession>
<evidence type="ECO:0000313" key="3">
    <source>
        <dbReference type="Proteomes" id="UP000325081"/>
    </source>
</evidence>